<dbReference type="PROSITE" id="PS51257">
    <property type="entry name" value="PROKAR_LIPOPROTEIN"/>
    <property type="match status" value="1"/>
</dbReference>
<reference evidence="1 2" key="1">
    <citation type="journal article" date="2016" name="Genome Announc.">
        <title>First Complete Genome Sequence of a Subdivision 6 Acidobacterium Strain.</title>
        <authorList>
            <person name="Huang S."/>
            <person name="Vieira S."/>
            <person name="Bunk B."/>
            <person name="Riedel T."/>
            <person name="Sproer C."/>
            <person name="Overmann J."/>
        </authorList>
    </citation>
    <scope>NUCLEOTIDE SEQUENCE [LARGE SCALE GENOMIC DNA]</scope>
    <source>
        <strain evidence="2">DSM 100886 HEG_-6_39</strain>
    </source>
</reference>
<dbReference type="STRING" id="1855912.LuPra_05205"/>
<sequence length="96" mass="10106">MSRPVACSSVGPTRASSRVPSGAWTVALSAVLGCVAALATAQTAPKALVAEIADYVEMPRTTSSDGRWAYARVNVLIEEPGNGRLFVRATLFRRVA</sequence>
<evidence type="ECO:0000313" key="1">
    <source>
        <dbReference type="EMBL" id="AMY11935.1"/>
    </source>
</evidence>
<keyword evidence="2" id="KW-1185">Reference proteome</keyword>
<reference evidence="2" key="2">
    <citation type="submission" date="2016-04" db="EMBL/GenBank/DDBJ databases">
        <title>First Complete Genome Sequence of a Subdivision 6 Acidobacterium.</title>
        <authorList>
            <person name="Huang S."/>
            <person name="Vieira S."/>
            <person name="Bunk B."/>
            <person name="Riedel T."/>
            <person name="Sproeer C."/>
            <person name="Overmann J."/>
        </authorList>
    </citation>
    <scope>NUCLEOTIDE SEQUENCE [LARGE SCALE GENOMIC DNA]</scope>
    <source>
        <strain evidence="2">DSM 100886 HEG_-6_39</strain>
    </source>
</reference>
<protein>
    <submittedName>
        <fullName evidence="1">Uncharacterized protein</fullName>
    </submittedName>
</protein>
<evidence type="ECO:0000313" key="2">
    <source>
        <dbReference type="Proteomes" id="UP000076079"/>
    </source>
</evidence>
<dbReference type="KEGG" id="abac:LuPra_05205"/>
<organism evidence="1 2">
    <name type="scientific">Luteitalea pratensis</name>
    <dbReference type="NCBI Taxonomy" id="1855912"/>
    <lineage>
        <taxon>Bacteria</taxon>
        <taxon>Pseudomonadati</taxon>
        <taxon>Acidobacteriota</taxon>
        <taxon>Vicinamibacteria</taxon>
        <taxon>Vicinamibacterales</taxon>
        <taxon>Vicinamibacteraceae</taxon>
        <taxon>Luteitalea</taxon>
    </lineage>
</organism>
<dbReference type="Proteomes" id="UP000076079">
    <property type="component" value="Chromosome"/>
</dbReference>
<dbReference type="AlphaFoldDB" id="A0A143PTG0"/>
<dbReference type="EMBL" id="CP015136">
    <property type="protein sequence ID" value="AMY11935.1"/>
    <property type="molecule type" value="Genomic_DNA"/>
</dbReference>
<name>A0A143PTG0_LUTPR</name>
<gene>
    <name evidence="1" type="ORF">LuPra_05205</name>
</gene>
<accession>A0A143PTG0</accession>
<proteinExistence type="predicted"/>